<keyword evidence="3" id="KW-1185">Reference proteome</keyword>
<accession>A0ABD3AL99</accession>
<organism evidence="2 3">
    <name type="scientific">Cinchona calisaya</name>
    <dbReference type="NCBI Taxonomy" id="153742"/>
    <lineage>
        <taxon>Eukaryota</taxon>
        <taxon>Viridiplantae</taxon>
        <taxon>Streptophyta</taxon>
        <taxon>Embryophyta</taxon>
        <taxon>Tracheophyta</taxon>
        <taxon>Spermatophyta</taxon>
        <taxon>Magnoliopsida</taxon>
        <taxon>eudicotyledons</taxon>
        <taxon>Gunneridae</taxon>
        <taxon>Pentapetalae</taxon>
        <taxon>asterids</taxon>
        <taxon>lamiids</taxon>
        <taxon>Gentianales</taxon>
        <taxon>Rubiaceae</taxon>
        <taxon>Cinchonoideae</taxon>
        <taxon>Cinchoneae</taxon>
        <taxon>Cinchona</taxon>
    </lineage>
</organism>
<comment type="caution">
    <text evidence="2">The sequence shown here is derived from an EMBL/GenBank/DDBJ whole genome shotgun (WGS) entry which is preliminary data.</text>
</comment>
<dbReference type="PANTHER" id="PTHR13052:SF0">
    <property type="entry name" value="DNA-BINDING PROTEIN-LIKE"/>
    <property type="match status" value="1"/>
</dbReference>
<evidence type="ECO:0000313" key="2">
    <source>
        <dbReference type="EMBL" id="KAL3531874.1"/>
    </source>
</evidence>
<evidence type="ECO:0000313" key="3">
    <source>
        <dbReference type="Proteomes" id="UP001630127"/>
    </source>
</evidence>
<dbReference type="Pfam" id="PF25793">
    <property type="entry name" value="WHD_2nd_NFRKB"/>
    <property type="match status" value="1"/>
</dbReference>
<dbReference type="AlphaFoldDB" id="A0ABD3AL99"/>
<dbReference type="Proteomes" id="UP001630127">
    <property type="component" value="Unassembled WGS sequence"/>
</dbReference>
<dbReference type="InterPro" id="IPR024867">
    <property type="entry name" value="NFRKB"/>
</dbReference>
<feature type="domain" description="Nuclear factor related to kappa-B-binding protein second winged helix" evidence="1">
    <location>
        <begin position="301"/>
        <end position="439"/>
    </location>
</feature>
<proteinExistence type="predicted"/>
<dbReference type="PANTHER" id="PTHR13052">
    <property type="entry name" value="NFRKB-RELATED"/>
    <property type="match status" value="1"/>
</dbReference>
<sequence length="468" mass="52936">MRNKDFTKRGSHDMLEQKDLDAAHTLMDMAKDAGWVNPVLPKAITKKNKNLKRKFSSVTSVFDLGFSIIHFLSAVRVALTTPVAEDFTLAPRRPVLEVENSEKGGPKSCLCMDIIGKNAAGNIIFQPHENHSCINASKRAKKKLPSLSTQEIVQLVQASPGDARILELNVPIQDLVRGVLRIFSSTTAPHGIPSLQPLTVYEKSSKKWSWVGPIPSHFPHGDHISTSPKAWGLRNQYVNELVDCFAEWLRSSRDILQKICSLPPPPLVLMIPTISSTERLNSTRNLKISMCTIRRSCEQVRAYFRMEEALRYLIPGKSFCYTAIDGKKSSVAPLRRCSGKPSRKARDHFILKPNRPPCFTVLCLVRDAAARLPDAMGTRSDICTLVRDSEFIIEDTADDQVEQVVSGALDRLHYEFDPCVRFDRDSRLWFYMHGNREEEDFEDYATSSTKIRKKVKLQNFGDVRRQHS</sequence>
<name>A0ABD3AL99_9GENT</name>
<evidence type="ECO:0000259" key="1">
    <source>
        <dbReference type="Pfam" id="PF25793"/>
    </source>
</evidence>
<dbReference type="InterPro" id="IPR057748">
    <property type="entry name" value="NFRKB_WH_2"/>
</dbReference>
<reference evidence="2 3" key="1">
    <citation type="submission" date="2024-11" db="EMBL/GenBank/DDBJ databases">
        <title>A near-complete genome assembly of Cinchona calisaya.</title>
        <authorList>
            <person name="Lian D.C."/>
            <person name="Zhao X.W."/>
            <person name="Wei L."/>
        </authorList>
    </citation>
    <scope>NUCLEOTIDE SEQUENCE [LARGE SCALE GENOMIC DNA]</scope>
    <source>
        <tissue evidence="2">Nenye</tissue>
    </source>
</reference>
<protein>
    <recommendedName>
        <fullName evidence="1">Nuclear factor related to kappa-B-binding protein second winged helix domain-containing protein</fullName>
    </recommendedName>
</protein>
<gene>
    <name evidence="2" type="ORF">ACH5RR_005395</name>
</gene>
<dbReference type="EMBL" id="JBJUIK010000003">
    <property type="protein sequence ID" value="KAL3531874.1"/>
    <property type="molecule type" value="Genomic_DNA"/>
</dbReference>